<feature type="transmembrane region" description="Helical" evidence="6">
    <location>
        <begin position="795"/>
        <end position="812"/>
    </location>
</feature>
<keyword evidence="5 6" id="KW-0472">Membrane</keyword>
<dbReference type="AlphaFoldDB" id="A0A9D1L9S3"/>
<dbReference type="GO" id="GO:0005886">
    <property type="term" value="C:plasma membrane"/>
    <property type="evidence" value="ECO:0007669"/>
    <property type="project" value="UniProtKB-SubCell"/>
</dbReference>
<keyword evidence="4 6" id="KW-1133">Transmembrane helix</keyword>
<evidence type="ECO:0000256" key="3">
    <source>
        <dbReference type="ARBA" id="ARBA00022692"/>
    </source>
</evidence>
<accession>A0A9D1L9S3</accession>
<comment type="caution">
    <text evidence="8">The sequence shown here is derived from an EMBL/GenBank/DDBJ whole genome shotgun (WGS) entry which is preliminary data.</text>
</comment>
<protein>
    <submittedName>
        <fullName evidence="8">ABC transporter permease</fullName>
    </submittedName>
</protein>
<evidence type="ECO:0000256" key="5">
    <source>
        <dbReference type="ARBA" id="ARBA00023136"/>
    </source>
</evidence>
<feature type="transmembrane region" description="Helical" evidence="6">
    <location>
        <begin position="287"/>
        <end position="308"/>
    </location>
</feature>
<dbReference type="Proteomes" id="UP000824089">
    <property type="component" value="Unassembled WGS sequence"/>
</dbReference>
<evidence type="ECO:0000259" key="7">
    <source>
        <dbReference type="Pfam" id="PF02687"/>
    </source>
</evidence>
<feature type="transmembrane region" description="Helical" evidence="6">
    <location>
        <begin position="21"/>
        <end position="40"/>
    </location>
</feature>
<proteinExistence type="predicted"/>
<evidence type="ECO:0000256" key="1">
    <source>
        <dbReference type="ARBA" id="ARBA00004651"/>
    </source>
</evidence>
<evidence type="ECO:0000313" key="8">
    <source>
        <dbReference type="EMBL" id="HIU29435.1"/>
    </source>
</evidence>
<feature type="domain" description="ABC3 transporter permease C-terminal" evidence="7">
    <location>
        <begin position="703"/>
        <end position="812"/>
    </location>
</feature>
<dbReference type="Pfam" id="PF02687">
    <property type="entry name" value="FtsX"/>
    <property type="match status" value="1"/>
</dbReference>
<name>A0A9D1L9S3_9CLOT</name>
<reference evidence="8" key="1">
    <citation type="submission" date="2020-10" db="EMBL/GenBank/DDBJ databases">
        <authorList>
            <person name="Gilroy R."/>
        </authorList>
    </citation>
    <scope>NUCLEOTIDE SEQUENCE</scope>
    <source>
        <strain evidence="8">CHK195-4489</strain>
    </source>
</reference>
<evidence type="ECO:0000256" key="6">
    <source>
        <dbReference type="SAM" id="Phobius"/>
    </source>
</evidence>
<dbReference type="InterPro" id="IPR003838">
    <property type="entry name" value="ABC3_permease_C"/>
</dbReference>
<evidence type="ECO:0000256" key="4">
    <source>
        <dbReference type="ARBA" id="ARBA00022989"/>
    </source>
</evidence>
<keyword evidence="2" id="KW-1003">Cell membrane</keyword>
<dbReference type="EMBL" id="DVMM01000079">
    <property type="protein sequence ID" value="HIU29435.1"/>
    <property type="molecule type" value="Genomic_DNA"/>
</dbReference>
<feature type="transmembrane region" description="Helical" evidence="6">
    <location>
        <begin position="242"/>
        <end position="261"/>
    </location>
</feature>
<feature type="transmembrane region" description="Helical" evidence="6">
    <location>
        <begin position="699"/>
        <end position="722"/>
    </location>
</feature>
<comment type="subcellular location">
    <subcellularLocation>
        <location evidence="1">Cell membrane</location>
        <topology evidence="1">Multi-pass membrane protein</topology>
    </subcellularLocation>
</comment>
<gene>
    <name evidence="8" type="ORF">IAD50_03960</name>
</gene>
<feature type="transmembrane region" description="Helical" evidence="6">
    <location>
        <begin position="328"/>
        <end position="354"/>
    </location>
</feature>
<organism evidence="8 9">
    <name type="scientific">Candidatus Egerieisoma faecipullorum</name>
    <dbReference type="NCBI Taxonomy" id="2840963"/>
    <lineage>
        <taxon>Bacteria</taxon>
        <taxon>Bacillati</taxon>
        <taxon>Bacillota</taxon>
        <taxon>Clostridia</taxon>
        <taxon>Eubacteriales</taxon>
        <taxon>Clostridiaceae</taxon>
        <taxon>Clostridiaceae incertae sedis</taxon>
        <taxon>Candidatus Egerieisoma</taxon>
    </lineage>
</organism>
<sequence>MLRASLLITRKTLWKRKTKSIAIFLVYTVILATVISIFSAKIGARDAYREYLQTVYGTYSGIVFEAEPVSVPDESVQSFGFFRIQGSFRTDHYFSDIYIGAADETAYALHSIRASEGRLPAADSEIAVEQWLAEKLGAKAGEPVTINGENYMVTGIINNYSELQGSLLRDGISETLLPAVLVSEVENPIAYHCTLLLKEESEEALAEIANFLNSSLYRRNENMEQLDTQPSYRLYQSTVNSIFYILMIAAAGILLLLCYLVDIELKKTVEIAGALGSGRLLKLTVPFFYSFFIYLLSLVPALFLSYVISNLYRLIIEKKGIAYFRIQITAGSAAFSAVICFVMILAAAVLVRIIRTLLASVRRAPNSRATINTSSAFLLYSYKNLLMNLKRFYAVSIMLVLCIVVIQVGKIIQKESSFEDPGDCDYEITRFASMAEGIFEIPVFQENMPSVNDFKPILENHNVQRAVYINGAEVKLLVSADSDSVEKTLMDSIYGDSRLRSSDGSVQKQIKEEMEKYGYQENDILYFSRVLGAEEEILQQLTAFQTVGQYDPQKLLQGSSVIMCVPEHEYQDVYKELIGKQLTLSHIRYNDFEGGNLGRNRIDYSVTLDAIILIPEEDPVLQEALGSYYSFVTANKALERMDMDFYFRSCFLQLYDQYAVGTLEEQISQLTKTYPNRIRAASFIETNTAQYITGLLIDTTVYCLIGLLVLLASFILLIHYVINADSKRGLIRRLYAIGLSKKELNWILLTEYLNYIIFALILSVPIMGMLATMAVTINSDRDGIGFTAADLGRDYILLIAACALIAILIYFANKRWISKILSEPSAF</sequence>
<keyword evidence="3 6" id="KW-0812">Transmembrane</keyword>
<evidence type="ECO:0000256" key="2">
    <source>
        <dbReference type="ARBA" id="ARBA00022475"/>
    </source>
</evidence>
<feature type="transmembrane region" description="Helical" evidence="6">
    <location>
        <begin position="752"/>
        <end position="775"/>
    </location>
</feature>
<reference evidence="8" key="2">
    <citation type="journal article" date="2021" name="PeerJ">
        <title>Extensive microbial diversity within the chicken gut microbiome revealed by metagenomics and culture.</title>
        <authorList>
            <person name="Gilroy R."/>
            <person name="Ravi A."/>
            <person name="Getino M."/>
            <person name="Pursley I."/>
            <person name="Horton D.L."/>
            <person name="Alikhan N.F."/>
            <person name="Baker D."/>
            <person name="Gharbi K."/>
            <person name="Hall N."/>
            <person name="Watson M."/>
            <person name="Adriaenssens E.M."/>
            <person name="Foster-Nyarko E."/>
            <person name="Jarju S."/>
            <person name="Secka A."/>
            <person name="Antonio M."/>
            <person name="Oren A."/>
            <person name="Chaudhuri R.R."/>
            <person name="La Ragione R."/>
            <person name="Hildebrand F."/>
            <person name="Pallen M.J."/>
        </authorList>
    </citation>
    <scope>NUCLEOTIDE SEQUENCE</scope>
    <source>
        <strain evidence="8">CHK195-4489</strain>
    </source>
</reference>
<evidence type="ECO:0000313" key="9">
    <source>
        <dbReference type="Proteomes" id="UP000824089"/>
    </source>
</evidence>
<feature type="transmembrane region" description="Helical" evidence="6">
    <location>
        <begin position="392"/>
        <end position="412"/>
    </location>
</feature>